<protein>
    <recommendedName>
        <fullName evidence="1">DUF7689 domain-containing protein</fullName>
    </recommendedName>
</protein>
<dbReference type="RefSeq" id="WP_055578392.1">
    <property type="nucleotide sequence ID" value="NZ_LKTM01000178.1"/>
</dbReference>
<comment type="caution">
    <text evidence="2">The sequence shown here is derived from an EMBL/GenBank/DDBJ whole genome shotgun (WGS) entry which is preliminary data.</text>
</comment>
<evidence type="ECO:0000259" key="1">
    <source>
        <dbReference type="Pfam" id="PF24738"/>
    </source>
</evidence>
<dbReference type="AlphaFoldDB" id="A0A0Q2LRV2"/>
<evidence type="ECO:0000313" key="3">
    <source>
        <dbReference type="Proteomes" id="UP000051677"/>
    </source>
</evidence>
<feature type="domain" description="DUF7689" evidence="1">
    <location>
        <begin position="65"/>
        <end position="176"/>
    </location>
</feature>
<name>A0A0Q2LRV2_MYCGO</name>
<evidence type="ECO:0000313" key="2">
    <source>
        <dbReference type="EMBL" id="KQH78721.1"/>
    </source>
</evidence>
<dbReference type="EMBL" id="LKTM01000178">
    <property type="protein sequence ID" value="KQH78721.1"/>
    <property type="molecule type" value="Genomic_DNA"/>
</dbReference>
<dbReference type="InterPro" id="IPR056106">
    <property type="entry name" value="DUF7689"/>
</dbReference>
<organism evidence="2 3">
    <name type="scientific">Mycobacterium gordonae</name>
    <dbReference type="NCBI Taxonomy" id="1778"/>
    <lineage>
        <taxon>Bacteria</taxon>
        <taxon>Bacillati</taxon>
        <taxon>Actinomycetota</taxon>
        <taxon>Actinomycetes</taxon>
        <taxon>Mycobacteriales</taxon>
        <taxon>Mycobacteriaceae</taxon>
        <taxon>Mycobacterium</taxon>
    </lineage>
</organism>
<gene>
    <name evidence="2" type="ORF">AO501_29920</name>
</gene>
<proteinExistence type="predicted"/>
<dbReference type="Proteomes" id="UP000051677">
    <property type="component" value="Unassembled WGS sequence"/>
</dbReference>
<sequence length="188" mass="21166">MRDRPAAPSDMTYADYPVDRLMSGPYSLGPRPGPYGHRIGTWGRIAEATLQTALRVLKRVNYRILLPETDRYNCMAWAAGDQTRWWHPFVDRGHCYWPLADNMHAMTNYIAAFETVGYRLCAHDPSPEPGIEMIALYKWPDIDGCSHAARQLPSGVWTSKVSDLHVIAHLRPPACQGELSPVVHSKPA</sequence>
<accession>A0A0Q2LRV2</accession>
<reference evidence="2 3" key="1">
    <citation type="submission" date="2015-10" db="EMBL/GenBank/DDBJ databases">
        <title>Mycobacterium gordonae draft genome assembly.</title>
        <authorList>
            <person name="Ustinova V."/>
            <person name="Smirnova T."/>
            <person name="Blagodatskikh K."/>
            <person name="Varlamov D."/>
            <person name="Larionova E."/>
            <person name="Chernousova L."/>
        </authorList>
    </citation>
    <scope>NUCLEOTIDE SEQUENCE [LARGE SCALE GENOMIC DNA]</scope>
    <source>
        <strain evidence="2 3">CTRI 14-8773</strain>
    </source>
</reference>
<dbReference type="Pfam" id="PF24738">
    <property type="entry name" value="DUF7689"/>
    <property type="match status" value="1"/>
</dbReference>